<gene>
    <name evidence="2" type="ORF">PUW25_26375</name>
</gene>
<dbReference type="SUPFAM" id="SSF56988">
    <property type="entry name" value="Anthrax protective antigen"/>
    <property type="match status" value="1"/>
</dbReference>
<dbReference type="RefSeq" id="WP_274338693.1">
    <property type="nucleotide sequence ID" value="NZ_CP118109.1"/>
</dbReference>
<protein>
    <submittedName>
        <fullName evidence="2">PA14 domain-containing protein</fullName>
    </submittedName>
</protein>
<dbReference type="Gene3D" id="2.60.120.560">
    <property type="entry name" value="Exo-inulinase, domain 1"/>
    <property type="match status" value="1"/>
</dbReference>
<dbReference type="InterPro" id="IPR011658">
    <property type="entry name" value="PA14_dom"/>
</dbReference>
<dbReference type="SMART" id="SM00758">
    <property type="entry name" value="PA14"/>
    <property type="match status" value="1"/>
</dbReference>
<sequence>MAIINFDYKIKAEIIPTWEHPFQFAVYADVEKPNGERYNDKLYEGRGVLNEQHTSYDSKAHIELDSVVIDLEEGSVIQGYTAISLDPNVSIVINEDGIDSVYAWIESRAAVPITTETKWITAEQIDTSIHGTKETAKILNRTELKQLLERNSEIEFPLRYDIRSLEIISNKENVIMELAEEGIEVFGFDVSLIENVIGSVNVNEIVVTHREAIPVPIFLDVEGVLGVRADLIEGIIDNRNIARVSAVESDKIWIEGMSIGETNIRFNYAGTFIAETPIRVEKPKAVIHTSLDSKNFYVGQPFQIHLMPEYTNGDIFETSTCEYDVQGGEVSLQLDTRTFMIIPSTSGILTMEVRLVSKTSEVVEATIKLPIRDKHLYRFHVQPEEATIVQGDKISLSAQYQNTLAGMDHNDYLIEWNIVEGAEFVQLENNKGKDIVLGGYGSGVVRLKASVYDNEAEATIHIVGQTQPILHFAETNILMAPGERKSIYPAIVNDDGRSRSITWDIQQNSCLNIVDEDANRLVFEAITNGKATIICKAGELKQQIYVDVSENRIQAFSTEAVDGSIYIPTEDSPEQWTDVEKEPNYIENPGMLTSMYTRTSGEEDPNYAFHSGIGDQDDLLVKKPQLENSIQPFQYAARLRGKKRHSIMIYPEIAFQYSVQYKGDLYVTYNESSFKVSVDAYPAKKFEFTIKEDRKLETIKDYEVEMSVEGQVTKKDLEYAVNWKANVEVNDEGDVKGLFVSGGDKGDFIGSGTELSWRLGSGYVYDTYNLSRFSGVVAKKYYDYTSYEAEFDYKPIAGDSSGIADDDLIGLIFKARDKRNFYMLLIESHERARNSNRTGDNLEGFNIYTGTPEQWNARSVRGASYQTESEWRLYTQSMGWKTQHRRIYKVTDGVMSRVNVNDLGGGNGWDFNVMQSMMVRSMGKKVELHIRHSLSGDYAKIFEFNTDWEEGSFGMCNISQAVQFHGIRVREWNQIEGRIPETGYDKYTGIGSKTISSSGREYVKNQVVSKLSSPSQKYEVTEVAGELTDSSAGSITASVTGAIVVKSNNPPNAGEPITQKFTKSGQIRITPDNIDLNTAAEVYTNAQEFFKAELAKFKSDHPEMSASSVVPTFTLVKPAADDAEKDFTQERLLMWETEPEIVTTEIDYEHNVFAYEGWVAGRPLTDFVGGNWATYTLTFHDNSGTVNEQYDAWKWQNSGAVDIHHDPSDVLMLKTTEWYKGIFPADILNEGIVNSEEDSFVDIPPNHEHYIEPYLNTPMPGIYDNVHYLLYKEPIGKQTFTWMYWESQPGITTRNSGLPINQLTGKPIIKTDRQNDRVVVKCDEDPRYIPYTTGKEIGYGKVNGKRPFFGDSAGRANMVGVPTNTVFIPENMVNITGPYIEVSDERVSYNIDAGGKTVTFSSDFKDAYVWYTDWYTSWHEDERGFHADLNTTTTISDPISINPDDQEDYDDNVSIEGVEVISNNPFVSVWPTQAEGSSSGLLGTYYRYPQEIENVLEKFVVGGSFQIKEQVFVIEEAVAPVNTPGLPATETFIPGSAPVRGTIQGATESEVATVYVPAGKPILKIASNFMIDTGNKYPDLLVTAPNGEQFGVKYMNGTWSATGTTASDFLSCRQYTHSGDNGHAEVMTFTLPIEGTWIISVFNQGNAQTTYMVTTNIGTEVRKVLSLSYVPDPDSVSVKVNGTSITAFAMDRKDVIITAPIVNEDVIEVNYSAGGIKIKELPMQTDFPMYDVPPYKVLSVRKNDVEIPESTTNGYYIDGQTFKIRGSYVTPGVIRIRYGVGEIDNTFDLSNEPQLSPEVYLNGAKLDETKYSISGRILTVDKELLMPKDWVHLQSYRVAKRFDPQKENYLGNVKMSRIDPFINFNWGTQSPFTESLEPAGFRMMAVIPDQIKFNLNVEMEISYPSSEVIDTSNFTGVWNKFDENIGSDVGNWHGPPEAGYDKVTNLANQSYRSGWYNPEHVDMTDYDFEFLVQEINSGDNDMYGAIFRFSPATKNFYSFEWDADGMDVRGMAIYRNICTNPSQYGTAQLTYNKVKLAHLPEPWAYGGNQTNKIRVRVVGQSIQVYTNDVLKFDIVDNAPDALIAGAWGPVTRSQPNTYFWNFSTSKILKETIRKPMSAEKTKSLTDSLRTEEMVVNDQRMIEFFSSELNSFLSAHGFSRSDVSLQYFIKNDTSDYKTHFTTGGIVTSSDDAKVSATVITRPASTPEQPAWLDYREINRGHLPPDTSVDVYSPDQPEPYIDPIQPTDEGTPNDGFAINWKGSIYAPVSGTYTFYSTSDDGFRLWIDKKLIIDKWVLQSAMTHVGSIDLQGGKWYDFNANYFENEGTASVKLEWSHPATDRTMISPDFFTPRLGYAVNARVKEATPMPWSPMIHNGYYYFKDKEHYLYAKKTRHVMTPVDHQLLIQPRPQQGAPMIIRDNEGNILRKTAFYEEVFNEDGLLIDIQQTLTYKEELTGNGYGKYYLTYKGIDPDSLVVKLNGVTISADKYVFDAERSSIQFMNNIGNRDIMNFEYSLMYSYFVDYNHDPNNDVAKIVLHSNYDPDKMKDMEIIYEGDAFSPFYRAKEIALNPLLTHNHKGFLYLTNKILDTPKSVEINVSPKTLSSDGLGKVLVTGKVLDKYNNPIQNKNVDVYRDGELIYSGPTNRAGEIYVYDKPVPRAEMISAYQIICEDLNNQTLLNFYVPNMKDRYFLEVKTSKAAIQAGQDDKATVYITLRNENWENVAGERIKIVCRDTKGDITTSEMTTNVYGQAEWTISALNEQQGNITVTASYSMEGETASNFIYLKVIGA</sequence>
<name>A0ABY7XJY0_9BACL</name>
<dbReference type="EMBL" id="CP118109">
    <property type="protein sequence ID" value="WDI05099.1"/>
    <property type="molecule type" value="Genomic_DNA"/>
</dbReference>
<dbReference type="Pfam" id="PF07691">
    <property type="entry name" value="PA14"/>
    <property type="match status" value="1"/>
</dbReference>
<keyword evidence="3" id="KW-1185">Reference proteome</keyword>
<dbReference type="InterPro" id="IPR008964">
    <property type="entry name" value="Invasin/intimin_cell_adhesion"/>
</dbReference>
<keyword evidence="2" id="KW-0614">Plasmid</keyword>
<dbReference type="Gene3D" id="3.90.182.10">
    <property type="entry name" value="Toxin - Anthrax Protective Antigen,domain 1"/>
    <property type="match status" value="1"/>
</dbReference>
<dbReference type="InterPro" id="IPR013783">
    <property type="entry name" value="Ig-like_fold"/>
</dbReference>
<feature type="domain" description="PA14" evidence="1">
    <location>
        <begin position="2205"/>
        <end position="2346"/>
    </location>
</feature>
<dbReference type="Gene3D" id="2.60.120.200">
    <property type="match status" value="1"/>
</dbReference>
<dbReference type="Proteomes" id="UP001221519">
    <property type="component" value="Plasmid unnamed1"/>
</dbReference>
<dbReference type="Gene3D" id="2.60.40.10">
    <property type="entry name" value="Immunoglobulins"/>
    <property type="match status" value="1"/>
</dbReference>
<evidence type="ECO:0000259" key="1">
    <source>
        <dbReference type="PROSITE" id="PS51820"/>
    </source>
</evidence>
<accession>A0ABY7XJY0</accession>
<dbReference type="SUPFAM" id="SSF49373">
    <property type="entry name" value="Invasin/intimin cell-adhesion fragments"/>
    <property type="match status" value="1"/>
</dbReference>
<evidence type="ECO:0000313" key="2">
    <source>
        <dbReference type="EMBL" id="WDI05099.1"/>
    </source>
</evidence>
<evidence type="ECO:0000313" key="3">
    <source>
        <dbReference type="Proteomes" id="UP001221519"/>
    </source>
</evidence>
<dbReference type="PROSITE" id="PS51820">
    <property type="entry name" value="PA14"/>
    <property type="match status" value="1"/>
</dbReference>
<reference evidence="2 3" key="1">
    <citation type="submission" date="2023-02" db="EMBL/GenBank/DDBJ databases">
        <title>Pathogen: clinical or host-associated sample.</title>
        <authorList>
            <person name="Hergert J."/>
            <person name="Casey R."/>
            <person name="Wagner J."/>
            <person name="Young E.L."/>
            <person name="Oakeson K.F."/>
        </authorList>
    </citation>
    <scope>NUCLEOTIDE SEQUENCE [LARGE SCALE GENOMIC DNA]</scope>
    <source>
        <strain evidence="2 3">2022CK-00829</strain>
        <plasmid evidence="2 3">unnamed1</plasmid>
    </source>
</reference>
<organism evidence="2 3">
    <name type="scientific">Paenibacillus urinalis</name>
    <dbReference type="NCBI Taxonomy" id="521520"/>
    <lineage>
        <taxon>Bacteria</taxon>
        <taxon>Bacillati</taxon>
        <taxon>Bacillota</taxon>
        <taxon>Bacilli</taxon>
        <taxon>Bacillales</taxon>
        <taxon>Paenibacillaceae</taxon>
        <taxon>Paenibacillus</taxon>
    </lineage>
</organism>
<dbReference type="InterPro" id="IPR037524">
    <property type="entry name" value="PA14/GLEYA"/>
</dbReference>
<proteinExistence type="predicted"/>
<geneLocation type="plasmid" evidence="2 3">
    <name>unnamed1</name>
</geneLocation>